<keyword evidence="3" id="KW-1185">Reference proteome</keyword>
<dbReference type="Proteomes" id="UP000292935">
    <property type="component" value="Unassembled WGS sequence"/>
</dbReference>
<gene>
    <name evidence="2" type="ORF">ESP57_06440</name>
</gene>
<accession>A0A4V1QSJ7</accession>
<organism evidence="2 3">
    <name type="scientific">Agromyces fucosus</name>
    <dbReference type="NCBI Taxonomy" id="41985"/>
    <lineage>
        <taxon>Bacteria</taxon>
        <taxon>Bacillati</taxon>
        <taxon>Actinomycetota</taxon>
        <taxon>Actinomycetes</taxon>
        <taxon>Micrococcales</taxon>
        <taxon>Microbacteriaceae</taxon>
        <taxon>Agromyces</taxon>
    </lineage>
</organism>
<feature type="chain" id="PRO_5039236963" description="WxL domain-containing protein" evidence="1">
    <location>
        <begin position="32"/>
        <end position="214"/>
    </location>
</feature>
<sequence length="214" mass="21666">MKSITKTTAARVTAVTVGAMLLTAAAAAANADELVGGDSTVDVTVEVAPLTEPGVLAMTVAGTEVALTEGTSDAPAVREFTGQLPTVTITDTRTAEEIPDAAAWYVLGTTSDFVGDAGQAPIGAGHLGWRPNLVDGGASGLVAVGDEVVTVIDAPTQGENNVGLVDQELFASAWDSEDVAADGAWTANADLFLRTASDVAPGNYTSKLTLSLFE</sequence>
<evidence type="ECO:0000313" key="3">
    <source>
        <dbReference type="Proteomes" id="UP000292935"/>
    </source>
</evidence>
<evidence type="ECO:0000256" key="1">
    <source>
        <dbReference type="SAM" id="SignalP"/>
    </source>
</evidence>
<dbReference type="EMBL" id="SDPO01000002">
    <property type="protein sequence ID" value="RXZ48633.1"/>
    <property type="molecule type" value="Genomic_DNA"/>
</dbReference>
<feature type="signal peptide" evidence="1">
    <location>
        <begin position="1"/>
        <end position="31"/>
    </location>
</feature>
<name>A0A4V1QSJ7_9MICO</name>
<proteinExistence type="predicted"/>
<evidence type="ECO:0008006" key="4">
    <source>
        <dbReference type="Google" id="ProtNLM"/>
    </source>
</evidence>
<comment type="caution">
    <text evidence="2">The sequence shown here is derived from an EMBL/GenBank/DDBJ whole genome shotgun (WGS) entry which is preliminary data.</text>
</comment>
<dbReference type="RefSeq" id="WP_129230971.1">
    <property type="nucleotide sequence ID" value="NZ_SDPO01000002.1"/>
</dbReference>
<keyword evidence="1" id="KW-0732">Signal</keyword>
<protein>
    <recommendedName>
        <fullName evidence="4">WxL domain-containing protein</fullName>
    </recommendedName>
</protein>
<evidence type="ECO:0000313" key="2">
    <source>
        <dbReference type="EMBL" id="RXZ48633.1"/>
    </source>
</evidence>
<reference evidence="2 3" key="1">
    <citation type="submission" date="2019-01" db="EMBL/GenBank/DDBJ databases">
        <authorList>
            <person name="Li J."/>
        </authorList>
    </citation>
    <scope>NUCLEOTIDE SEQUENCE [LARGE SCALE GENOMIC DNA]</scope>
    <source>
        <strain evidence="2 3">CCUG 35506</strain>
    </source>
</reference>
<dbReference type="AlphaFoldDB" id="A0A4V1QSJ7"/>
<dbReference type="OrthoDB" id="3696279at2"/>